<dbReference type="AlphaFoldDB" id="A0A1W9ZMY3"/>
<comment type="caution">
    <text evidence="2">The sequence shown here is derived from an EMBL/GenBank/DDBJ whole genome shotgun (WGS) entry which is preliminary data.</text>
</comment>
<gene>
    <name evidence="2" type="ORF">BST12_17830</name>
</gene>
<evidence type="ECO:0000313" key="3">
    <source>
        <dbReference type="Proteomes" id="UP000192284"/>
    </source>
</evidence>
<feature type="region of interest" description="Disordered" evidence="1">
    <location>
        <begin position="1"/>
        <end position="67"/>
    </location>
</feature>
<protein>
    <submittedName>
        <fullName evidence="2">Uncharacterized protein</fullName>
    </submittedName>
</protein>
<organism evidence="2 3">
    <name type="scientific">Mycobacterium angelicum</name>
    <dbReference type="NCBI Taxonomy" id="470074"/>
    <lineage>
        <taxon>Bacteria</taxon>
        <taxon>Bacillati</taxon>
        <taxon>Actinomycetota</taxon>
        <taxon>Actinomycetes</taxon>
        <taxon>Mycobacteriales</taxon>
        <taxon>Mycobacteriaceae</taxon>
        <taxon>Mycobacterium</taxon>
    </lineage>
</organism>
<keyword evidence="3" id="KW-1185">Reference proteome</keyword>
<feature type="compositionally biased region" description="Low complexity" evidence="1">
    <location>
        <begin position="1"/>
        <end position="11"/>
    </location>
</feature>
<proteinExistence type="predicted"/>
<name>A0A1W9ZMY3_MYCAN</name>
<sequence>MHRCPAQRAGAGRCGPRRPLASIGVDPLRPASPRLRSPLASIRVDPLRPASPRLRSPPGQRRGHRAENAHLCIVTRIHIQLWLP</sequence>
<feature type="compositionally biased region" description="Low complexity" evidence="1">
    <location>
        <begin position="27"/>
        <end position="58"/>
    </location>
</feature>
<dbReference type="EMBL" id="MVHE01000031">
    <property type="protein sequence ID" value="ORA19171.1"/>
    <property type="molecule type" value="Genomic_DNA"/>
</dbReference>
<evidence type="ECO:0000256" key="1">
    <source>
        <dbReference type="SAM" id="MobiDB-lite"/>
    </source>
</evidence>
<reference evidence="2 3" key="1">
    <citation type="submission" date="2017-02" db="EMBL/GenBank/DDBJ databases">
        <title>The new phylogeny of genus Mycobacterium.</title>
        <authorList>
            <person name="Tortoli E."/>
            <person name="Trovato A."/>
            <person name="Cirillo D.M."/>
        </authorList>
    </citation>
    <scope>NUCLEOTIDE SEQUENCE [LARGE SCALE GENOMIC DNA]</scope>
    <source>
        <strain evidence="2 3">DSM 45057</strain>
    </source>
</reference>
<accession>A0A1W9ZMY3</accession>
<evidence type="ECO:0000313" key="2">
    <source>
        <dbReference type="EMBL" id="ORA19171.1"/>
    </source>
</evidence>
<dbReference type="Proteomes" id="UP000192284">
    <property type="component" value="Unassembled WGS sequence"/>
</dbReference>